<accession>A0A9P5X1R2</accession>
<proteinExistence type="predicted"/>
<evidence type="ECO:0000313" key="1">
    <source>
        <dbReference type="EMBL" id="KAF9441851.1"/>
    </source>
</evidence>
<reference evidence="1" key="1">
    <citation type="submission" date="2020-11" db="EMBL/GenBank/DDBJ databases">
        <authorList>
            <consortium name="DOE Joint Genome Institute"/>
            <person name="Ahrendt S."/>
            <person name="Riley R."/>
            <person name="Andreopoulos W."/>
            <person name="Labutti K."/>
            <person name="Pangilinan J."/>
            <person name="Ruiz-Duenas F.J."/>
            <person name="Barrasa J.M."/>
            <person name="Sanchez-Garcia M."/>
            <person name="Camarero S."/>
            <person name="Miyauchi S."/>
            <person name="Serrano A."/>
            <person name="Linde D."/>
            <person name="Babiker R."/>
            <person name="Drula E."/>
            <person name="Ayuso-Fernandez I."/>
            <person name="Pacheco R."/>
            <person name="Padilla G."/>
            <person name="Ferreira P."/>
            <person name="Barriuso J."/>
            <person name="Kellner H."/>
            <person name="Castanera R."/>
            <person name="Alfaro M."/>
            <person name="Ramirez L."/>
            <person name="Pisabarro A.G."/>
            <person name="Kuo A."/>
            <person name="Tritt A."/>
            <person name="Lipzen A."/>
            <person name="He G."/>
            <person name="Yan M."/>
            <person name="Ng V."/>
            <person name="Cullen D."/>
            <person name="Martin F."/>
            <person name="Rosso M.-N."/>
            <person name="Henrissat B."/>
            <person name="Hibbett D."/>
            <person name="Martinez A.T."/>
            <person name="Grigoriev I.V."/>
        </authorList>
    </citation>
    <scope>NUCLEOTIDE SEQUENCE</scope>
    <source>
        <strain evidence="1">MF-IS2</strain>
    </source>
</reference>
<name>A0A9P5X1R2_9AGAR</name>
<comment type="caution">
    <text evidence="1">The sequence shown here is derived from an EMBL/GenBank/DDBJ whole genome shotgun (WGS) entry which is preliminary data.</text>
</comment>
<dbReference type="AlphaFoldDB" id="A0A9P5X1R2"/>
<sequence>TGHSYLGNYYHTHVPSERISCPCGENLQTCKHILCSCPTYKKHHQILRDTSDTLYLPDILGTKAGISALAEFLEKSGAFTKSG</sequence>
<protein>
    <submittedName>
        <fullName evidence="1">Uncharacterized protein</fullName>
    </submittedName>
</protein>
<feature type="non-terminal residue" evidence="1">
    <location>
        <position position="1"/>
    </location>
</feature>
<feature type="non-terminal residue" evidence="1">
    <location>
        <position position="83"/>
    </location>
</feature>
<organism evidence="1 2">
    <name type="scientific">Macrolepiota fuliginosa MF-IS2</name>
    <dbReference type="NCBI Taxonomy" id="1400762"/>
    <lineage>
        <taxon>Eukaryota</taxon>
        <taxon>Fungi</taxon>
        <taxon>Dikarya</taxon>
        <taxon>Basidiomycota</taxon>
        <taxon>Agaricomycotina</taxon>
        <taxon>Agaricomycetes</taxon>
        <taxon>Agaricomycetidae</taxon>
        <taxon>Agaricales</taxon>
        <taxon>Agaricineae</taxon>
        <taxon>Agaricaceae</taxon>
        <taxon>Macrolepiota</taxon>
    </lineage>
</organism>
<keyword evidence="2" id="KW-1185">Reference proteome</keyword>
<dbReference type="EMBL" id="MU151766">
    <property type="protein sequence ID" value="KAF9441851.1"/>
    <property type="molecule type" value="Genomic_DNA"/>
</dbReference>
<dbReference type="OrthoDB" id="3230070at2759"/>
<gene>
    <name evidence="1" type="ORF">P691DRAFT_628680</name>
</gene>
<evidence type="ECO:0000313" key="2">
    <source>
        <dbReference type="Proteomes" id="UP000807342"/>
    </source>
</evidence>
<dbReference type="Proteomes" id="UP000807342">
    <property type="component" value="Unassembled WGS sequence"/>
</dbReference>